<dbReference type="PANTHER" id="PTHR19957">
    <property type="entry name" value="SYNTAXIN"/>
    <property type="match status" value="1"/>
</dbReference>
<dbReference type="Gene3D" id="1.20.5.110">
    <property type="match status" value="2"/>
</dbReference>
<dbReference type="GO" id="GO:0031201">
    <property type="term" value="C:SNARE complex"/>
    <property type="evidence" value="ECO:0007669"/>
    <property type="project" value="TreeGrafter"/>
</dbReference>
<proteinExistence type="predicted"/>
<dbReference type="InterPro" id="IPR000727">
    <property type="entry name" value="T_SNARE_dom"/>
</dbReference>
<dbReference type="EMBL" id="KB631805">
    <property type="protein sequence ID" value="ERL86270.1"/>
    <property type="molecule type" value="Genomic_DNA"/>
</dbReference>
<protein>
    <recommendedName>
        <fullName evidence="1">t-SNARE coiled-coil homology domain-containing protein</fullName>
    </recommendedName>
</protein>
<dbReference type="GO" id="GO:0048278">
    <property type="term" value="P:vesicle docking"/>
    <property type="evidence" value="ECO:0007669"/>
    <property type="project" value="TreeGrafter"/>
</dbReference>
<dbReference type="SUPFAM" id="SSF58038">
    <property type="entry name" value="SNARE fusion complex"/>
    <property type="match status" value="2"/>
</dbReference>
<accession>U4U8J6</accession>
<feature type="domain" description="T-SNARE coiled-coil homology" evidence="1">
    <location>
        <begin position="35"/>
        <end position="63"/>
    </location>
</feature>
<feature type="domain" description="T-SNARE coiled-coil homology" evidence="1">
    <location>
        <begin position="1"/>
        <end position="26"/>
    </location>
</feature>
<dbReference type="STRING" id="77166.U4U8J6"/>
<dbReference type="GO" id="GO:0000149">
    <property type="term" value="F:SNARE binding"/>
    <property type="evidence" value="ECO:0007669"/>
    <property type="project" value="TreeGrafter"/>
</dbReference>
<gene>
    <name evidence="2" type="ORF">D910_03679</name>
</gene>
<evidence type="ECO:0000313" key="2">
    <source>
        <dbReference type="EMBL" id="ERL86270.1"/>
    </source>
</evidence>
<reference evidence="2 3" key="1">
    <citation type="journal article" date="2013" name="Genome Biol.">
        <title>Draft genome of the mountain pine beetle, Dendroctonus ponderosae Hopkins, a major forest pest.</title>
        <authorList>
            <person name="Keeling C.I."/>
            <person name="Yuen M.M."/>
            <person name="Liao N.Y."/>
            <person name="Docking T.R."/>
            <person name="Chan S.K."/>
            <person name="Taylor G.A."/>
            <person name="Palmquist D.L."/>
            <person name="Jackman S.D."/>
            <person name="Nguyen A."/>
            <person name="Li M."/>
            <person name="Henderson H."/>
            <person name="Janes J.K."/>
            <person name="Zhao Y."/>
            <person name="Pandoh P."/>
            <person name="Moore R."/>
            <person name="Sperling F.A."/>
            <person name="Huber D.P."/>
            <person name="Birol I."/>
            <person name="Jones S.J."/>
            <person name="Bohlmann J."/>
        </authorList>
    </citation>
    <scope>NUCLEOTIDE SEQUENCE</scope>
</reference>
<dbReference type="GO" id="GO:0006886">
    <property type="term" value="P:intracellular protein transport"/>
    <property type="evidence" value="ECO:0007669"/>
    <property type="project" value="TreeGrafter"/>
</dbReference>
<dbReference type="PROSITE" id="PS50192">
    <property type="entry name" value="T_SNARE"/>
    <property type="match status" value="2"/>
</dbReference>
<evidence type="ECO:0000259" key="1">
    <source>
        <dbReference type="PROSITE" id="PS50192"/>
    </source>
</evidence>
<dbReference type="GO" id="GO:0012505">
    <property type="term" value="C:endomembrane system"/>
    <property type="evidence" value="ECO:0007669"/>
    <property type="project" value="TreeGrafter"/>
</dbReference>
<organism evidence="2 3">
    <name type="scientific">Dendroctonus ponderosae</name>
    <name type="common">Mountain pine beetle</name>
    <dbReference type="NCBI Taxonomy" id="77166"/>
    <lineage>
        <taxon>Eukaryota</taxon>
        <taxon>Metazoa</taxon>
        <taxon>Ecdysozoa</taxon>
        <taxon>Arthropoda</taxon>
        <taxon>Hexapoda</taxon>
        <taxon>Insecta</taxon>
        <taxon>Pterygota</taxon>
        <taxon>Neoptera</taxon>
        <taxon>Endopterygota</taxon>
        <taxon>Coleoptera</taxon>
        <taxon>Polyphaga</taxon>
        <taxon>Cucujiformia</taxon>
        <taxon>Curculionidae</taxon>
        <taxon>Scolytinae</taxon>
        <taxon>Dendroctonus</taxon>
    </lineage>
</organism>
<dbReference type="InterPro" id="IPR045242">
    <property type="entry name" value="Syntaxin"/>
</dbReference>
<dbReference type="GO" id="GO:0006906">
    <property type="term" value="P:vesicle fusion"/>
    <property type="evidence" value="ECO:0007669"/>
    <property type="project" value="TreeGrafter"/>
</dbReference>
<sequence>MIDRIEFHVEHAVDYVQTATQDTKKALRYQSRARRGELVDRIEYQVETTQNHVAEGHQQLKTAQEYQSKARKVSDSRFRLLDSEWAPMEKTSRYFNSSLLEMIHERS</sequence>
<dbReference type="Pfam" id="PF05739">
    <property type="entry name" value="SNARE"/>
    <property type="match status" value="2"/>
</dbReference>
<evidence type="ECO:0000313" key="3">
    <source>
        <dbReference type="Proteomes" id="UP000030742"/>
    </source>
</evidence>
<name>U4U8J6_DENPD</name>
<dbReference type="GO" id="GO:0005484">
    <property type="term" value="F:SNAP receptor activity"/>
    <property type="evidence" value="ECO:0007669"/>
    <property type="project" value="TreeGrafter"/>
</dbReference>
<dbReference type="AlphaFoldDB" id="U4U8J6"/>
<dbReference type="Proteomes" id="UP000030742">
    <property type="component" value="Unassembled WGS sequence"/>
</dbReference>
<dbReference type="OrthoDB" id="10255013at2759"/>